<evidence type="ECO:0000256" key="1">
    <source>
        <dbReference type="SAM" id="Phobius"/>
    </source>
</evidence>
<evidence type="ECO:0000313" key="4">
    <source>
        <dbReference type="Proteomes" id="UP000054526"/>
    </source>
</evidence>
<evidence type="ECO:0000313" key="3">
    <source>
        <dbReference type="EMBL" id="KIL34386.1"/>
    </source>
</evidence>
<keyword evidence="1" id="KW-0812">Transmembrane</keyword>
<gene>
    <name evidence="3" type="ORF">SD71_20400</name>
</gene>
<comment type="caution">
    <text evidence="3">The sequence shown here is derived from an EMBL/GenBank/DDBJ whole genome shotgun (WGS) entry which is preliminary data.</text>
</comment>
<reference evidence="3 4" key="1">
    <citation type="submission" date="2014-12" db="EMBL/GenBank/DDBJ databases">
        <title>Draft genome sequence of Cohnella kolymensis strain B-2846.</title>
        <authorList>
            <person name="Karlyshev A.V."/>
            <person name="Kudryashova E.B."/>
        </authorList>
    </citation>
    <scope>NUCLEOTIDE SEQUENCE [LARGE SCALE GENOMIC DNA]</scope>
    <source>
        <strain evidence="3 4">VKM B-2846</strain>
    </source>
</reference>
<keyword evidence="1" id="KW-0472">Membrane</keyword>
<evidence type="ECO:0000259" key="2">
    <source>
        <dbReference type="Pfam" id="PF14317"/>
    </source>
</evidence>
<keyword evidence="4" id="KW-1185">Reference proteome</keyword>
<dbReference type="InterPro" id="IPR025588">
    <property type="entry name" value="YcxB-like_C"/>
</dbReference>
<protein>
    <recommendedName>
        <fullName evidence="2">YcxB-like C-terminal domain-containing protein</fullName>
    </recommendedName>
</protein>
<organism evidence="3 4">
    <name type="scientific">Cohnella kolymensis</name>
    <dbReference type="NCBI Taxonomy" id="1590652"/>
    <lineage>
        <taxon>Bacteria</taxon>
        <taxon>Bacillati</taxon>
        <taxon>Bacillota</taxon>
        <taxon>Bacilli</taxon>
        <taxon>Bacillales</taxon>
        <taxon>Paenibacillaceae</taxon>
        <taxon>Cohnella</taxon>
    </lineage>
</organism>
<feature type="domain" description="YcxB-like C-terminal" evidence="2">
    <location>
        <begin position="98"/>
        <end position="157"/>
    </location>
</feature>
<proteinExistence type="predicted"/>
<dbReference type="RefSeq" id="WP_041067428.1">
    <property type="nucleotide sequence ID" value="NZ_JXAL01000033.1"/>
</dbReference>
<dbReference type="Pfam" id="PF14317">
    <property type="entry name" value="YcxB"/>
    <property type="match status" value="1"/>
</dbReference>
<feature type="transmembrane region" description="Helical" evidence="1">
    <location>
        <begin position="56"/>
        <end position="84"/>
    </location>
</feature>
<dbReference type="EMBL" id="JXAL01000033">
    <property type="protein sequence ID" value="KIL34386.1"/>
    <property type="molecule type" value="Genomic_DNA"/>
</dbReference>
<accession>A0ABR5A083</accession>
<feature type="transmembrane region" description="Helical" evidence="1">
    <location>
        <begin position="31"/>
        <end position="50"/>
    </location>
</feature>
<keyword evidence="1" id="KW-1133">Transmembrane helix</keyword>
<sequence>MKNSIIDLKFKYSEQEFKSAMIQSHGDTKRIAFDLLIVTLLFAYGIYLLANDQYGFFSSFMILVSLLYVFVIIARNYIVPVMLFRKEPKYRKEYFLSFSDDGIVFNAGSINANLDWDYYNGMKETKDFVMLTYGKRGQTIIPKRVFTDEQLKQFKQLVREKVIK</sequence>
<name>A0ABR5A083_9BACL</name>
<dbReference type="Proteomes" id="UP000054526">
    <property type="component" value="Unassembled WGS sequence"/>
</dbReference>